<keyword evidence="7" id="KW-0677">Repeat</keyword>
<evidence type="ECO:0000256" key="7">
    <source>
        <dbReference type="ARBA" id="ARBA00022737"/>
    </source>
</evidence>
<dbReference type="PANTHER" id="PTHR48063:SF112">
    <property type="entry name" value="RECEPTOR LIKE PROTEIN 30-LIKE"/>
    <property type="match status" value="1"/>
</dbReference>
<dbReference type="PANTHER" id="PTHR48063">
    <property type="entry name" value="LRR RECEPTOR-LIKE KINASE"/>
    <property type="match status" value="1"/>
</dbReference>
<organism evidence="12 13">
    <name type="scientific">Asparagus officinalis</name>
    <name type="common">Garden asparagus</name>
    <dbReference type="NCBI Taxonomy" id="4686"/>
    <lineage>
        <taxon>Eukaryota</taxon>
        <taxon>Viridiplantae</taxon>
        <taxon>Streptophyta</taxon>
        <taxon>Embryophyta</taxon>
        <taxon>Tracheophyta</taxon>
        <taxon>Spermatophyta</taxon>
        <taxon>Magnoliopsida</taxon>
        <taxon>Liliopsida</taxon>
        <taxon>Asparagales</taxon>
        <taxon>Asparagaceae</taxon>
        <taxon>Asparagoideae</taxon>
        <taxon>Asparagus</taxon>
    </lineage>
</organism>
<dbReference type="AlphaFoldDB" id="A0A5P1EHW8"/>
<keyword evidence="5" id="KW-0812">Transmembrane</keyword>
<evidence type="ECO:0000256" key="8">
    <source>
        <dbReference type="ARBA" id="ARBA00022989"/>
    </source>
</evidence>
<dbReference type="EMBL" id="CM007387">
    <property type="protein sequence ID" value="ONK64459.1"/>
    <property type="molecule type" value="Genomic_DNA"/>
</dbReference>
<keyword evidence="3" id="KW-1003">Cell membrane</keyword>
<evidence type="ECO:0000313" key="13">
    <source>
        <dbReference type="Proteomes" id="UP000243459"/>
    </source>
</evidence>
<comment type="similarity">
    <text evidence="2">Belongs to the RLP family.</text>
</comment>
<accession>A0A5P1EHW8</accession>
<keyword evidence="10" id="KW-0675">Receptor</keyword>
<dbReference type="Proteomes" id="UP000243459">
    <property type="component" value="Chromosome 7"/>
</dbReference>
<keyword evidence="11" id="KW-0325">Glycoprotein</keyword>
<evidence type="ECO:0000256" key="2">
    <source>
        <dbReference type="ARBA" id="ARBA00009592"/>
    </source>
</evidence>
<evidence type="ECO:0008006" key="14">
    <source>
        <dbReference type="Google" id="ProtNLM"/>
    </source>
</evidence>
<evidence type="ECO:0000256" key="3">
    <source>
        <dbReference type="ARBA" id="ARBA00022475"/>
    </source>
</evidence>
<protein>
    <recommendedName>
        <fullName evidence="14">Leucine-rich repeat-containing N-terminal plant-type domain-containing protein</fullName>
    </recommendedName>
</protein>
<reference evidence="13" key="1">
    <citation type="journal article" date="2017" name="Nat. Commun.">
        <title>The asparagus genome sheds light on the origin and evolution of a young Y chromosome.</title>
        <authorList>
            <person name="Harkess A."/>
            <person name="Zhou J."/>
            <person name="Xu C."/>
            <person name="Bowers J.E."/>
            <person name="Van der Hulst R."/>
            <person name="Ayyampalayam S."/>
            <person name="Mercati F."/>
            <person name="Riccardi P."/>
            <person name="McKain M.R."/>
            <person name="Kakrana A."/>
            <person name="Tang H."/>
            <person name="Ray J."/>
            <person name="Groenendijk J."/>
            <person name="Arikit S."/>
            <person name="Mathioni S.M."/>
            <person name="Nakano M."/>
            <person name="Shan H."/>
            <person name="Telgmann-Rauber A."/>
            <person name="Kanno A."/>
            <person name="Yue Z."/>
            <person name="Chen H."/>
            <person name="Li W."/>
            <person name="Chen Y."/>
            <person name="Xu X."/>
            <person name="Zhang Y."/>
            <person name="Luo S."/>
            <person name="Chen H."/>
            <person name="Gao J."/>
            <person name="Mao Z."/>
            <person name="Pires J.C."/>
            <person name="Luo M."/>
            <person name="Kudrna D."/>
            <person name="Wing R.A."/>
            <person name="Meyers B.C."/>
            <person name="Yi K."/>
            <person name="Kong H."/>
            <person name="Lavrijsen P."/>
            <person name="Sunseri F."/>
            <person name="Falavigna A."/>
            <person name="Ye Y."/>
            <person name="Leebens-Mack J.H."/>
            <person name="Chen G."/>
        </authorList>
    </citation>
    <scope>NUCLEOTIDE SEQUENCE [LARGE SCALE GENOMIC DNA]</scope>
    <source>
        <strain evidence="13">cv. DH0086</strain>
    </source>
</reference>
<dbReference type="InterPro" id="IPR001611">
    <property type="entry name" value="Leu-rich_rpt"/>
</dbReference>
<keyword evidence="13" id="KW-1185">Reference proteome</keyword>
<dbReference type="FunFam" id="3.80.10.10:FF:001347">
    <property type="entry name" value="LRR receptor-like serine/threonine-protein kinase GSO2"/>
    <property type="match status" value="1"/>
</dbReference>
<name>A0A5P1EHW8_ASPOF</name>
<sequence>MCLITSVSLQIYSGPLGLEGTDAKRCSKKLEVEAVKLGNLTNLQYLDLSGANFTGNIPDTLGSLAQLEFLDLSDNSFQGSIPESLSSMFNLRTLELINSNLSGLVSDAHFVNMTKLEDLLLSYNHLALNLSSDPPFQLKTIDLASCRLGPRFPLWLRTQRRIRYLDVSDAKISDVIPNWFWTTSSEAIHLNLSNNILRGEVPRSLHFLSAISIDLSLNQLQGQLPYLNSSVEVILLHQNSFSGDLQPILNEEMRHLKAVMLSRNNLRGEIPSAICSLQWLVVVHIAENNLS</sequence>
<dbReference type="OMA" id="TTCTHAW"/>
<evidence type="ECO:0000256" key="5">
    <source>
        <dbReference type="ARBA" id="ARBA00022692"/>
    </source>
</evidence>
<evidence type="ECO:0000256" key="4">
    <source>
        <dbReference type="ARBA" id="ARBA00022614"/>
    </source>
</evidence>
<keyword evidence="6" id="KW-0732">Signal</keyword>
<proteinExistence type="inferred from homology"/>
<dbReference type="SUPFAM" id="SSF52058">
    <property type="entry name" value="L domain-like"/>
    <property type="match status" value="1"/>
</dbReference>
<gene>
    <name evidence="12" type="ORF">A4U43_C07F26260</name>
</gene>
<keyword evidence="9" id="KW-0472">Membrane</keyword>
<evidence type="ECO:0000313" key="12">
    <source>
        <dbReference type="EMBL" id="ONK64459.1"/>
    </source>
</evidence>
<evidence type="ECO:0000256" key="11">
    <source>
        <dbReference type="ARBA" id="ARBA00023180"/>
    </source>
</evidence>
<dbReference type="GO" id="GO:0005886">
    <property type="term" value="C:plasma membrane"/>
    <property type="evidence" value="ECO:0007669"/>
    <property type="project" value="UniProtKB-SubCell"/>
</dbReference>
<evidence type="ECO:0000256" key="1">
    <source>
        <dbReference type="ARBA" id="ARBA00004251"/>
    </source>
</evidence>
<comment type="subcellular location">
    <subcellularLocation>
        <location evidence="1">Cell membrane</location>
        <topology evidence="1">Single-pass type I membrane protein</topology>
    </subcellularLocation>
</comment>
<keyword evidence="8" id="KW-1133">Transmembrane helix</keyword>
<dbReference type="Gramene" id="ONK64459">
    <property type="protein sequence ID" value="ONK64459"/>
    <property type="gene ID" value="A4U43_C07F26260"/>
</dbReference>
<dbReference type="Gene3D" id="3.80.10.10">
    <property type="entry name" value="Ribonuclease Inhibitor"/>
    <property type="match status" value="2"/>
</dbReference>
<evidence type="ECO:0000256" key="10">
    <source>
        <dbReference type="ARBA" id="ARBA00023170"/>
    </source>
</evidence>
<dbReference type="InterPro" id="IPR046956">
    <property type="entry name" value="RLP23-like"/>
</dbReference>
<dbReference type="FunFam" id="3.80.10.10:FF:000041">
    <property type="entry name" value="LRR receptor-like serine/threonine-protein kinase ERECTA"/>
    <property type="match status" value="1"/>
</dbReference>
<dbReference type="InterPro" id="IPR032675">
    <property type="entry name" value="LRR_dom_sf"/>
</dbReference>
<keyword evidence="4" id="KW-0433">Leucine-rich repeat</keyword>
<evidence type="ECO:0000256" key="6">
    <source>
        <dbReference type="ARBA" id="ARBA00022729"/>
    </source>
</evidence>
<evidence type="ECO:0000256" key="9">
    <source>
        <dbReference type="ARBA" id="ARBA00023136"/>
    </source>
</evidence>
<dbReference type="Pfam" id="PF00560">
    <property type="entry name" value="LRR_1"/>
    <property type="match status" value="4"/>
</dbReference>